<feature type="transmembrane region" description="Helical" evidence="2">
    <location>
        <begin position="872"/>
        <end position="891"/>
    </location>
</feature>
<feature type="compositionally biased region" description="Basic and acidic residues" evidence="1">
    <location>
        <begin position="163"/>
        <end position="183"/>
    </location>
</feature>
<feature type="transmembrane region" description="Helical" evidence="2">
    <location>
        <begin position="507"/>
        <end position="526"/>
    </location>
</feature>
<keyword evidence="2" id="KW-1133">Transmembrane helix</keyword>
<dbReference type="Gene3D" id="3.90.550.10">
    <property type="entry name" value="Spore Coat Polysaccharide Biosynthesis Protein SpsA, Chain A"/>
    <property type="match status" value="1"/>
</dbReference>
<proteinExistence type="predicted"/>
<dbReference type="EMBL" id="ADCX01000003">
    <property type="protein sequence ID" value="EFG26978.1"/>
    <property type="molecule type" value="Genomic_DNA"/>
</dbReference>
<evidence type="ECO:0000313" key="3">
    <source>
        <dbReference type="EMBL" id="EFG26978.1"/>
    </source>
</evidence>
<feature type="transmembrane region" description="Helical" evidence="2">
    <location>
        <begin position="722"/>
        <end position="742"/>
    </location>
</feature>
<feature type="compositionally biased region" description="Low complexity" evidence="1">
    <location>
        <begin position="69"/>
        <end position="79"/>
    </location>
</feature>
<feature type="transmembrane region" description="Helical" evidence="2">
    <location>
        <begin position="840"/>
        <end position="860"/>
    </location>
</feature>
<feature type="transmembrane region" description="Helical" evidence="2">
    <location>
        <begin position="806"/>
        <end position="834"/>
    </location>
</feature>
<feature type="compositionally biased region" description="Basic and acidic residues" evidence="1">
    <location>
        <begin position="80"/>
        <end position="89"/>
    </location>
</feature>
<feature type="region of interest" description="Disordered" evidence="1">
    <location>
        <begin position="151"/>
        <end position="183"/>
    </location>
</feature>
<keyword evidence="2" id="KW-0472">Membrane</keyword>
<feature type="compositionally biased region" description="Polar residues" evidence="1">
    <location>
        <begin position="20"/>
        <end position="29"/>
    </location>
</feature>
<feature type="transmembrane region" description="Helical" evidence="2">
    <location>
        <begin position="592"/>
        <end position="613"/>
    </location>
</feature>
<organism evidence="3 4">
    <name type="scientific">Scardovia inopinata F0304</name>
    <dbReference type="NCBI Taxonomy" id="641146"/>
    <lineage>
        <taxon>Bacteria</taxon>
        <taxon>Bacillati</taxon>
        <taxon>Actinomycetota</taxon>
        <taxon>Actinomycetes</taxon>
        <taxon>Bifidobacteriales</taxon>
        <taxon>Bifidobacteriaceae</taxon>
        <taxon>Scardovia</taxon>
    </lineage>
</organism>
<dbReference type="RefSeq" id="WP_006292975.1">
    <property type="nucleotide sequence ID" value="NZ_GG770225.1"/>
</dbReference>
<feature type="transmembrane region" description="Helical" evidence="2">
    <location>
        <begin position="687"/>
        <end position="716"/>
    </location>
</feature>
<accession>W5IIZ3</accession>
<name>W5IIZ3_SCAIO</name>
<feature type="transmembrane region" description="Helical" evidence="2">
    <location>
        <begin position="926"/>
        <end position="946"/>
    </location>
</feature>
<reference evidence="3 4" key="1">
    <citation type="submission" date="2012-01" db="EMBL/GenBank/DDBJ databases">
        <title>The Genome Sequence of Scardovia inopinata F0304.</title>
        <authorList>
            <consortium name="The Broad Institute Genome Sequencing Platform"/>
            <person name="Ward D."/>
            <person name="Earl A."/>
            <person name="Feldgarden M."/>
            <person name="Gevers D."/>
            <person name="Young S."/>
            <person name="Zeng Q."/>
            <person name="Koehrsen M."/>
            <person name="Alvarado L."/>
            <person name="Berlin A.M."/>
            <person name="Borenstein D."/>
            <person name="Chapman S.B."/>
            <person name="Chen Z."/>
            <person name="Engels R."/>
            <person name="Freedman E."/>
            <person name="Gellesch M."/>
            <person name="Goldberg J."/>
            <person name="Griggs A."/>
            <person name="Gujja S."/>
            <person name="Heilman E.R."/>
            <person name="Heiman D.I."/>
            <person name="Hepburn T.A."/>
            <person name="Howarth C."/>
            <person name="Jen D."/>
            <person name="Larson L."/>
            <person name="Mehta T."/>
            <person name="Park D."/>
            <person name="Pearson M."/>
            <person name="Richards J."/>
            <person name="Roberts A."/>
            <person name="Saif S."/>
            <person name="Shea T.D."/>
            <person name="Shenoy N."/>
            <person name="Sisk P."/>
            <person name="Stolte C."/>
            <person name="Sykes S.N."/>
            <person name="Walk T."/>
            <person name="White J."/>
            <person name="Yandava C."/>
            <person name="Izard J."/>
            <person name="Baranova O.V."/>
            <person name="Blanton J.M."/>
            <person name="Tanner A.C."/>
            <person name="Dewhirst F."/>
            <person name="Haas B."/>
            <person name="Nusbaum C."/>
            <person name="Birren B."/>
        </authorList>
    </citation>
    <scope>NUCLEOTIDE SEQUENCE [LARGE SCALE GENOMIC DNA]</scope>
    <source>
        <strain evidence="3 4">F0304</strain>
    </source>
</reference>
<feature type="transmembrane region" description="Helical" evidence="2">
    <location>
        <begin position="563"/>
        <end position="586"/>
    </location>
</feature>
<sequence>MTDSAEDDDLKAQIPEPTGRGNSARTGQNLPIPGETNKAHPSSLSLPLPPPPEPPREPGSRQQKAASDSPLLQSSQPSSEYKDSSDHKETITSLVSQTIATISTNPESSINGTVAAVITVEDDHRFLPQTLEAILGQTVLPANILIADCSHDHSSRSNSQQIRVEKAGDQVQTEEKKPGEKEEKSVTVWVIPVKARSFTAAVNGALNSAREDGIISNRVSSLAVFHDDSRPLDERYLELLLEARRNNPHATVIGTKQMDWEASSLHNVGYYAAPGHRIASLVVDGEEDQEQYDSRGDVFAVSLSGALIDTQEWLSISDGTYSFSTFGQSRDFCRRVCLSGGRVIVVPQARTGHRRARLEGVRTAKGQAVQDGVKNPIPSYGAQVRARDTYYYSDIPVVRWLPSWILRFLLSLFLFARLLGRKQVYPAGVELSAPWRNLGHLFTMISARMRVTSQSTISMRKLPLLTVTRQQVSAWKERVKAADNQENKALVSTLAKAHLRSRMAVRYGWALVMVLLAFALGLAVNINLLRPALTGSVLQSASLIPSGASWSQLFQAATTNWSYGAGLGLHAAPAPFLLVLVLLSVLTAGHVAYVPTIVIFLSAPCAALAFWALAGIATRSNAVRVTSSLAWVGLGILSGFYANGNLPMLILTVFLPAGLAFTFKALGMYRTEEPEVPVPSAQSAACAALCFMIVALCQPQLILALGLAFVAFFFIVKAHRSYLFLIPVPTIAVLAPTIINSIRYSNKGALRQLFMDSMVVTSQSASGSVTPVGSESVISRMVRLLGLDFSGRLPFPIRDFSSDGPLALLFSYLVAACLILMGIFAVVSLLMPITLRLSRAAWVLIVSGAALSVISSRITVSLSPTGCVYGSPLPGMTLCFLGLLMGMSMVAGRGVKVFTPLTRRVGSSGQMENTLSRHPLASAGRGLIAALLVVFSVVWSVFGYLLPSASGRLSASDSQLPLVAQEYLQANSSRRILAVQVSSGQKATYAVMRSSRGDIIDVNPSAQSQEIAALAGHKASKAIVSARQTDKKIAHSLALLMGSSSSRAIANLVDLGFGGIYVLSDSGQEASSLVTHIVASDNTQNVIETGKGTYLRFIVEDIAAQGINQTSEKYYSHTVSRYIWLVLLALILIIYCVVAFPRRSRYSLEQA</sequence>
<dbReference type="eggNOG" id="COG1216">
    <property type="taxonomic scope" value="Bacteria"/>
</dbReference>
<evidence type="ECO:0000256" key="2">
    <source>
        <dbReference type="SAM" id="Phobius"/>
    </source>
</evidence>
<gene>
    <name evidence="3" type="ORF">HMPREF9020_00609</name>
</gene>
<feature type="transmembrane region" description="Helical" evidence="2">
    <location>
        <begin position="648"/>
        <end position="666"/>
    </location>
</feature>
<comment type="caution">
    <text evidence="3">The sequence shown here is derived from an EMBL/GenBank/DDBJ whole genome shotgun (WGS) entry which is preliminary data.</text>
</comment>
<dbReference type="Proteomes" id="UP000005777">
    <property type="component" value="Unassembled WGS sequence"/>
</dbReference>
<dbReference type="eggNOG" id="COG5617">
    <property type="taxonomic scope" value="Bacteria"/>
</dbReference>
<feature type="transmembrane region" description="Helical" evidence="2">
    <location>
        <begin position="1122"/>
        <end position="1140"/>
    </location>
</feature>
<evidence type="ECO:0000256" key="1">
    <source>
        <dbReference type="SAM" id="MobiDB-lite"/>
    </source>
</evidence>
<dbReference type="SUPFAM" id="SSF53448">
    <property type="entry name" value="Nucleotide-diphospho-sugar transferases"/>
    <property type="match status" value="1"/>
</dbReference>
<keyword evidence="2" id="KW-0812">Transmembrane</keyword>
<feature type="region of interest" description="Disordered" evidence="1">
    <location>
        <begin position="1"/>
        <end position="89"/>
    </location>
</feature>
<feature type="transmembrane region" description="Helical" evidence="2">
    <location>
        <begin position="625"/>
        <end position="642"/>
    </location>
</feature>
<evidence type="ECO:0000313" key="4">
    <source>
        <dbReference type="Proteomes" id="UP000005777"/>
    </source>
</evidence>
<dbReference type="InterPro" id="IPR029044">
    <property type="entry name" value="Nucleotide-diphossugar_trans"/>
</dbReference>
<dbReference type="HOGENOM" id="CLU_005856_0_0_11"/>
<keyword evidence="4" id="KW-1185">Reference proteome</keyword>
<protein>
    <submittedName>
        <fullName evidence="3">Uncharacterized protein</fullName>
    </submittedName>
</protein>
<dbReference type="AlphaFoldDB" id="W5IIZ3"/>